<name>A0ACA9S6C7_9GLOM</name>
<proteinExistence type="predicted"/>
<sequence>SSSCPACRIIYKEDTPSELHGFNTQAIQNLKTESNAITSSLWELKILQNNYLSNITALAKIFQDKFNKPSYNPEDFLDPEISEKPKKVPALAFEKPKFVFL</sequence>
<organism evidence="1 2">
    <name type="scientific">Racocetra persica</name>
    <dbReference type="NCBI Taxonomy" id="160502"/>
    <lineage>
        <taxon>Eukaryota</taxon>
        <taxon>Fungi</taxon>
        <taxon>Fungi incertae sedis</taxon>
        <taxon>Mucoromycota</taxon>
        <taxon>Glomeromycotina</taxon>
        <taxon>Glomeromycetes</taxon>
        <taxon>Diversisporales</taxon>
        <taxon>Gigasporaceae</taxon>
        <taxon>Racocetra</taxon>
    </lineage>
</organism>
<evidence type="ECO:0000313" key="2">
    <source>
        <dbReference type="Proteomes" id="UP000789920"/>
    </source>
</evidence>
<comment type="caution">
    <text evidence="1">The sequence shown here is derived from an EMBL/GenBank/DDBJ whole genome shotgun (WGS) entry which is preliminary data.</text>
</comment>
<feature type="non-terminal residue" evidence="1">
    <location>
        <position position="1"/>
    </location>
</feature>
<feature type="non-terminal residue" evidence="1">
    <location>
        <position position="101"/>
    </location>
</feature>
<dbReference type="EMBL" id="CAJVQC010096629">
    <property type="protein sequence ID" value="CAG8829097.1"/>
    <property type="molecule type" value="Genomic_DNA"/>
</dbReference>
<protein>
    <submittedName>
        <fullName evidence="1">16894_t:CDS:1</fullName>
    </submittedName>
</protein>
<dbReference type="Proteomes" id="UP000789920">
    <property type="component" value="Unassembled WGS sequence"/>
</dbReference>
<keyword evidence="2" id="KW-1185">Reference proteome</keyword>
<gene>
    <name evidence="1" type="ORF">RPERSI_LOCUS27409</name>
</gene>
<reference evidence="1" key="1">
    <citation type="submission" date="2021-06" db="EMBL/GenBank/DDBJ databases">
        <authorList>
            <person name="Kallberg Y."/>
            <person name="Tangrot J."/>
            <person name="Rosling A."/>
        </authorList>
    </citation>
    <scope>NUCLEOTIDE SEQUENCE</scope>
    <source>
        <strain evidence="1">MA461A</strain>
    </source>
</reference>
<accession>A0ACA9S6C7</accession>
<evidence type="ECO:0000313" key="1">
    <source>
        <dbReference type="EMBL" id="CAG8829097.1"/>
    </source>
</evidence>